<evidence type="ECO:0000313" key="2">
    <source>
        <dbReference type="Proteomes" id="UP001456524"/>
    </source>
</evidence>
<keyword evidence="2" id="KW-1185">Reference proteome</keyword>
<sequence length="143" mass="16351">MAFVLTPQDGHDDHRWWGGCAWDSFSISTALRLDVRNQHRYGTGDAAPRAAGGALPATRGRVVEWWRREHAERLTRDHAPNTGYIAPARAVWQLAGPWYGDRIEPDFQPHTRERNQELLSDVGFNGPFWTLPWPPGRAEEARR</sequence>
<dbReference type="EMBL" id="JBBWUH010000011">
    <property type="protein sequence ID" value="KAK8154556.1"/>
    <property type="molecule type" value="Genomic_DNA"/>
</dbReference>
<name>A0ABR1XGY3_9PEZI</name>
<accession>A0ABR1XGY3</accession>
<proteinExistence type="predicted"/>
<evidence type="ECO:0000313" key="1">
    <source>
        <dbReference type="EMBL" id="KAK8154556.1"/>
    </source>
</evidence>
<gene>
    <name evidence="1" type="ORF">IWX90DRAFT_489980</name>
</gene>
<comment type="caution">
    <text evidence="1">The sequence shown here is derived from an EMBL/GenBank/DDBJ whole genome shotgun (WGS) entry which is preliminary data.</text>
</comment>
<reference evidence="1 2" key="1">
    <citation type="journal article" date="2022" name="G3 (Bethesda)">
        <title>Enemy or ally: a genomic approach to elucidate the lifestyle of Phyllosticta citrichinaensis.</title>
        <authorList>
            <person name="Buijs V.A."/>
            <person name="Groenewald J.Z."/>
            <person name="Haridas S."/>
            <person name="LaButti K.M."/>
            <person name="Lipzen A."/>
            <person name="Martin F.M."/>
            <person name="Barry K."/>
            <person name="Grigoriev I.V."/>
            <person name="Crous P.W."/>
            <person name="Seidl M.F."/>
        </authorList>
    </citation>
    <scope>NUCLEOTIDE SEQUENCE [LARGE SCALE GENOMIC DNA]</scope>
    <source>
        <strain evidence="1 2">CBS 129764</strain>
    </source>
</reference>
<protein>
    <submittedName>
        <fullName evidence="1">Uncharacterized protein</fullName>
    </submittedName>
</protein>
<dbReference type="SUPFAM" id="SSF160387">
    <property type="entry name" value="NosL/MerB-like"/>
    <property type="match status" value="1"/>
</dbReference>
<dbReference type="Proteomes" id="UP001456524">
    <property type="component" value="Unassembled WGS sequence"/>
</dbReference>
<organism evidence="1 2">
    <name type="scientific">Phyllosticta citrichinensis</name>
    <dbReference type="NCBI Taxonomy" id="1130410"/>
    <lineage>
        <taxon>Eukaryota</taxon>
        <taxon>Fungi</taxon>
        <taxon>Dikarya</taxon>
        <taxon>Ascomycota</taxon>
        <taxon>Pezizomycotina</taxon>
        <taxon>Dothideomycetes</taxon>
        <taxon>Dothideomycetes incertae sedis</taxon>
        <taxon>Botryosphaeriales</taxon>
        <taxon>Phyllostictaceae</taxon>
        <taxon>Phyllosticta</taxon>
    </lineage>
</organism>